<protein>
    <submittedName>
        <fullName evidence="2">Uncharacterized protein</fullName>
    </submittedName>
</protein>
<feature type="compositionally biased region" description="Polar residues" evidence="1">
    <location>
        <begin position="47"/>
        <end position="65"/>
    </location>
</feature>
<evidence type="ECO:0000313" key="3">
    <source>
        <dbReference type="Proteomes" id="UP001311915"/>
    </source>
</evidence>
<feature type="compositionally biased region" description="Basic and acidic residues" evidence="1">
    <location>
        <begin position="1"/>
        <end position="42"/>
    </location>
</feature>
<gene>
    <name evidence="2" type="ORF">R3W88_008055</name>
</gene>
<name>A0AAV9M7G9_9SOLN</name>
<accession>A0AAV9M7G9</accession>
<sequence length="174" mass="19900">MKTPAKEPRGISEEKQQGKEEKAIWRVKDKTNITENKMHQSNEEGETQTNINNMERTGKSVNFTSNNHDHNNLIRNNPHNGQNEHGKGSSVMQADVILIDDQNGKITHKDLNVESKIPPPIKVSSNFDNYRPNQQRNTQTTQNKDPNKPRNNLPLEMATIKYCTLPLSELQISY</sequence>
<keyword evidence="3" id="KW-1185">Reference proteome</keyword>
<evidence type="ECO:0000256" key="1">
    <source>
        <dbReference type="SAM" id="MobiDB-lite"/>
    </source>
</evidence>
<feature type="compositionally biased region" description="Low complexity" evidence="1">
    <location>
        <begin position="133"/>
        <end position="143"/>
    </location>
</feature>
<feature type="region of interest" description="Disordered" evidence="1">
    <location>
        <begin position="1"/>
        <end position="89"/>
    </location>
</feature>
<feature type="region of interest" description="Disordered" evidence="1">
    <location>
        <begin position="115"/>
        <end position="153"/>
    </location>
</feature>
<evidence type="ECO:0000313" key="2">
    <source>
        <dbReference type="EMBL" id="KAK4733794.1"/>
    </source>
</evidence>
<dbReference type="AlphaFoldDB" id="A0AAV9M7G9"/>
<proteinExistence type="predicted"/>
<organism evidence="2 3">
    <name type="scientific">Solanum pinnatisectum</name>
    <name type="common">tansyleaf nightshade</name>
    <dbReference type="NCBI Taxonomy" id="50273"/>
    <lineage>
        <taxon>Eukaryota</taxon>
        <taxon>Viridiplantae</taxon>
        <taxon>Streptophyta</taxon>
        <taxon>Embryophyta</taxon>
        <taxon>Tracheophyta</taxon>
        <taxon>Spermatophyta</taxon>
        <taxon>Magnoliopsida</taxon>
        <taxon>eudicotyledons</taxon>
        <taxon>Gunneridae</taxon>
        <taxon>Pentapetalae</taxon>
        <taxon>asterids</taxon>
        <taxon>lamiids</taxon>
        <taxon>Solanales</taxon>
        <taxon>Solanaceae</taxon>
        <taxon>Solanoideae</taxon>
        <taxon>Solaneae</taxon>
        <taxon>Solanum</taxon>
    </lineage>
</organism>
<dbReference type="Proteomes" id="UP001311915">
    <property type="component" value="Unassembled WGS sequence"/>
</dbReference>
<comment type="caution">
    <text evidence="2">The sequence shown here is derived from an EMBL/GenBank/DDBJ whole genome shotgun (WGS) entry which is preliminary data.</text>
</comment>
<feature type="compositionally biased region" description="Polar residues" evidence="1">
    <location>
        <begin position="123"/>
        <end position="132"/>
    </location>
</feature>
<dbReference type="EMBL" id="JAWPEI010000002">
    <property type="protein sequence ID" value="KAK4733794.1"/>
    <property type="molecule type" value="Genomic_DNA"/>
</dbReference>
<reference evidence="2 3" key="1">
    <citation type="submission" date="2023-10" db="EMBL/GenBank/DDBJ databases">
        <title>Genome-Wide Identification Analysis in wild type Solanum Pinnatisectum Reveals Some Genes Defensing Phytophthora Infestans.</title>
        <authorList>
            <person name="Sun C."/>
        </authorList>
    </citation>
    <scope>NUCLEOTIDE SEQUENCE [LARGE SCALE GENOMIC DNA]</scope>
    <source>
        <strain evidence="2">LQN</strain>
        <tissue evidence="2">Leaf</tissue>
    </source>
</reference>